<keyword evidence="3" id="KW-1185">Reference proteome</keyword>
<protein>
    <submittedName>
        <fullName evidence="4">Chromosome 1 open reading frame 50</fullName>
    </submittedName>
</protein>
<dbReference type="AlphaFoldDB" id="A0A0R3VWA1"/>
<reference evidence="2 3" key="2">
    <citation type="submission" date="2018-11" db="EMBL/GenBank/DDBJ databases">
        <authorList>
            <consortium name="Pathogen Informatics"/>
        </authorList>
    </citation>
    <scope>NUCLEOTIDE SEQUENCE [LARGE SCALE GENOMIC DNA]</scope>
</reference>
<dbReference type="Proteomes" id="UP000282613">
    <property type="component" value="Unassembled WGS sequence"/>
</dbReference>
<name>A0A0R3VWA1_TAEAS</name>
<accession>A0A0R3VWA1</accession>
<reference evidence="4" key="1">
    <citation type="submission" date="2017-02" db="UniProtKB">
        <authorList>
            <consortium name="WormBaseParasite"/>
        </authorList>
    </citation>
    <scope>IDENTIFICATION</scope>
</reference>
<feature type="region of interest" description="Disordered" evidence="1">
    <location>
        <begin position="225"/>
        <end position="255"/>
    </location>
</feature>
<feature type="region of interest" description="Disordered" evidence="1">
    <location>
        <begin position="184"/>
        <end position="212"/>
    </location>
</feature>
<evidence type="ECO:0000313" key="4">
    <source>
        <dbReference type="WBParaSite" id="TASK_0000169501-mRNA-1"/>
    </source>
</evidence>
<feature type="compositionally biased region" description="Polar residues" evidence="1">
    <location>
        <begin position="242"/>
        <end position="253"/>
    </location>
</feature>
<sequence length="267" mass="30846">MQCSDLTDVNYKNKTFIQETEPADSCVPLQWEDLRNQWDVLVLEAPDGRQFLYNEKVSKVRKRLAAVVGPPQEGYCYSKAYPNSELKLDPGLVRGSLPPFPRGPHHRLTRAKFRALEYVRCNYPRAKRMVCPLCPETEDLQYEELIRQLPEHKYPTWSQHESNSRACDPLISRPFPRWLRHNPRTNPLTVDAPRPCPPTPSNPNRRAFEINPHISFHPPSLKHCSVYKKTSTPTGAKETRDANVSNNCRSRQPTKLPPILFDRLKLA</sequence>
<dbReference type="EMBL" id="UYRS01000523">
    <property type="protein sequence ID" value="VDK23508.1"/>
    <property type="molecule type" value="Genomic_DNA"/>
</dbReference>
<evidence type="ECO:0000313" key="2">
    <source>
        <dbReference type="EMBL" id="VDK23508.1"/>
    </source>
</evidence>
<proteinExistence type="predicted"/>
<organism evidence="4">
    <name type="scientific">Taenia asiatica</name>
    <name type="common">Asian tapeworm</name>
    <dbReference type="NCBI Taxonomy" id="60517"/>
    <lineage>
        <taxon>Eukaryota</taxon>
        <taxon>Metazoa</taxon>
        <taxon>Spiralia</taxon>
        <taxon>Lophotrochozoa</taxon>
        <taxon>Platyhelminthes</taxon>
        <taxon>Cestoda</taxon>
        <taxon>Eucestoda</taxon>
        <taxon>Cyclophyllidea</taxon>
        <taxon>Taeniidae</taxon>
        <taxon>Taenia</taxon>
    </lineage>
</organism>
<evidence type="ECO:0000256" key="1">
    <source>
        <dbReference type="SAM" id="MobiDB-lite"/>
    </source>
</evidence>
<gene>
    <name evidence="2" type="ORF">TASK_LOCUS1696</name>
</gene>
<dbReference type="WBParaSite" id="TASK_0000169501-mRNA-1">
    <property type="protein sequence ID" value="TASK_0000169501-mRNA-1"/>
    <property type="gene ID" value="TASK_0000169501"/>
</dbReference>
<evidence type="ECO:0000313" key="3">
    <source>
        <dbReference type="Proteomes" id="UP000282613"/>
    </source>
</evidence>